<reference evidence="1" key="1">
    <citation type="submission" date="2019-04" db="EMBL/GenBank/DDBJ databases">
        <title>Microbes associate with the intestines of laboratory mice.</title>
        <authorList>
            <person name="Navarre W."/>
            <person name="Wong E."/>
            <person name="Huang K."/>
            <person name="Tropini C."/>
            <person name="Ng K."/>
            <person name="Yu B."/>
        </authorList>
    </citation>
    <scope>NUCLEOTIDE SEQUENCE</scope>
    <source>
        <strain evidence="1">NM73_A23</strain>
    </source>
</reference>
<protein>
    <submittedName>
        <fullName evidence="1">AraC family transcriptional regulator</fullName>
    </submittedName>
</protein>
<dbReference type="EMBL" id="SRZC01000011">
    <property type="protein sequence ID" value="TGX82226.1"/>
    <property type="molecule type" value="Genomic_DNA"/>
</dbReference>
<evidence type="ECO:0000313" key="1">
    <source>
        <dbReference type="EMBL" id="TGX82226.1"/>
    </source>
</evidence>
<name>A0AC61QQ56_9BACT</name>
<sequence length="298" mass="34169">MKVIQNIDEYNTYFRQPTLHPLAAVGNLAYADLSLFEPTDFDMYCIVLMDSDFGTLVRDGVSIGYTAGTIFSLRPGQEVHMDLTPDVPPRGWMLVFRKELLEKCGLGRDFYMFEYFFHDMPDALTLTTGEREAILRSFSNLLTELHAPTDNLRNHMLRLHIGVLLSYCKRFFERQFSEHLKDSNDFAEQLHSLISNYITSGQAAKLGQPTVAWCAAQFSLSPNYFGDLVKQQMHITAKELIKQKVIQTAQRLLTTTTMNVSEIAQELGFNYPNHFTRMFCNHTGQSPTQYRAAHLSKR</sequence>
<accession>A0AC61QQ56</accession>
<comment type="caution">
    <text evidence="1">The sequence shown here is derived from an EMBL/GenBank/DDBJ whole genome shotgun (WGS) entry which is preliminary data.</text>
</comment>
<proteinExistence type="predicted"/>
<organism evidence="1 2">
    <name type="scientific">Palleniella muris</name>
    <dbReference type="NCBI Taxonomy" id="3038145"/>
    <lineage>
        <taxon>Bacteria</taxon>
        <taxon>Pseudomonadati</taxon>
        <taxon>Bacteroidota</taxon>
        <taxon>Bacteroidia</taxon>
        <taxon>Bacteroidales</taxon>
        <taxon>Prevotellaceae</taxon>
        <taxon>Palleniella</taxon>
    </lineage>
</organism>
<gene>
    <name evidence="1" type="ORF">E5358_07955</name>
</gene>
<evidence type="ECO:0000313" key="2">
    <source>
        <dbReference type="Proteomes" id="UP000308886"/>
    </source>
</evidence>
<dbReference type="Proteomes" id="UP000308886">
    <property type="component" value="Unassembled WGS sequence"/>
</dbReference>
<keyword evidence="2" id="KW-1185">Reference proteome</keyword>